<organism evidence="1 2">
    <name type="scientific">Dactylosporangium maewongense</name>
    <dbReference type="NCBI Taxonomy" id="634393"/>
    <lineage>
        <taxon>Bacteria</taxon>
        <taxon>Bacillati</taxon>
        <taxon>Actinomycetota</taxon>
        <taxon>Actinomycetes</taxon>
        <taxon>Micromonosporales</taxon>
        <taxon>Micromonosporaceae</taxon>
        <taxon>Dactylosporangium</taxon>
    </lineage>
</organism>
<dbReference type="Proteomes" id="UP001501470">
    <property type="component" value="Unassembled WGS sequence"/>
</dbReference>
<keyword evidence="2" id="KW-1185">Reference proteome</keyword>
<name>A0ABN2BSF2_9ACTN</name>
<protein>
    <recommendedName>
        <fullName evidence="3">Apea-like HEPN domain-containing protein</fullName>
    </recommendedName>
</protein>
<dbReference type="EMBL" id="BAAAQD010000019">
    <property type="protein sequence ID" value="GAA1546738.1"/>
    <property type="molecule type" value="Genomic_DNA"/>
</dbReference>
<evidence type="ECO:0008006" key="3">
    <source>
        <dbReference type="Google" id="ProtNLM"/>
    </source>
</evidence>
<evidence type="ECO:0000313" key="2">
    <source>
        <dbReference type="Proteomes" id="UP001501470"/>
    </source>
</evidence>
<dbReference type="RefSeq" id="WP_344508339.1">
    <property type="nucleotide sequence ID" value="NZ_BAAAQD010000019.1"/>
</dbReference>
<reference evidence="1 2" key="1">
    <citation type="journal article" date="2019" name="Int. J. Syst. Evol. Microbiol.">
        <title>The Global Catalogue of Microorganisms (GCM) 10K type strain sequencing project: providing services to taxonomists for standard genome sequencing and annotation.</title>
        <authorList>
            <consortium name="The Broad Institute Genomics Platform"/>
            <consortium name="The Broad Institute Genome Sequencing Center for Infectious Disease"/>
            <person name="Wu L."/>
            <person name="Ma J."/>
        </authorList>
    </citation>
    <scope>NUCLEOTIDE SEQUENCE [LARGE SCALE GENOMIC DNA]</scope>
    <source>
        <strain evidence="1 2">JCM 15933</strain>
    </source>
</reference>
<proteinExistence type="predicted"/>
<evidence type="ECO:0000313" key="1">
    <source>
        <dbReference type="EMBL" id="GAA1546738.1"/>
    </source>
</evidence>
<gene>
    <name evidence="1" type="ORF">GCM10009827_078640</name>
</gene>
<accession>A0ABN2BSF2</accession>
<comment type="caution">
    <text evidence="1">The sequence shown here is derived from an EMBL/GenBank/DDBJ whole genome shotgun (WGS) entry which is preliminary data.</text>
</comment>
<sequence>MALAQDSYTIHVAARIEEYVDDRVTWQRSLWQLGTVLALREVGEYADQLRRGAIKEEGLKFALQAAQAQCEKDLAVSSDSSAVRIKELLASAKDLRSEYVAAQLGHLADRVEAGYLKRWASAATAGSAVPSAERASRFIASHMLDAELSPHAIRAWVREIHASSGSFDFVALCNSADELISEPAKKFKVIVPFRRFPDLTPAAKGSEERSLLVLDEAAARERLGDNAIEFQPSFGGALQLHVTARDPAAAVTYAQELLARLLARLSVSPIHADSAELFDSAVVIGTHGVYPLSQQRRSVRLPSIDRSKSILKVRPYAEADALDDALELLAYFEQGTPGAALTGGWAALESLLVLPGEPDVLAADRLAAIVACDFPRAELTWLAHARLDKSQTDQSVIDAVHPSSTVTERVQRLERALADGAAAMFVRPTDNAGLTRIRDLLANPADGLRKIHTSVTEALRRLYMQRNLVMHAGSLASVTRRATLRSAPTLASAGVDRLVMAASFAGVTPLHLAARAETELKLLPAGAPLQPLGGLLM</sequence>